<proteinExistence type="predicted"/>
<evidence type="ECO:0000259" key="2">
    <source>
        <dbReference type="Pfam" id="PF05699"/>
    </source>
</evidence>
<dbReference type="GO" id="GO:0046983">
    <property type="term" value="F:protein dimerization activity"/>
    <property type="evidence" value="ECO:0007669"/>
    <property type="project" value="InterPro"/>
</dbReference>
<evidence type="ECO:0000313" key="3">
    <source>
        <dbReference type="EMBL" id="CAI6368529.1"/>
    </source>
</evidence>
<dbReference type="Pfam" id="PF05699">
    <property type="entry name" value="Dimer_Tnp_hAT"/>
    <property type="match status" value="1"/>
</dbReference>
<dbReference type="Proteomes" id="UP001160148">
    <property type="component" value="Unassembled WGS sequence"/>
</dbReference>
<dbReference type="PANTHER" id="PTHR45749">
    <property type="match status" value="1"/>
</dbReference>
<keyword evidence="4" id="KW-1185">Reference proteome</keyword>
<evidence type="ECO:0000313" key="4">
    <source>
        <dbReference type="Proteomes" id="UP001160148"/>
    </source>
</evidence>
<feature type="region of interest" description="Disordered" evidence="1">
    <location>
        <begin position="144"/>
        <end position="164"/>
    </location>
</feature>
<reference evidence="3 4" key="1">
    <citation type="submission" date="2023-01" db="EMBL/GenBank/DDBJ databases">
        <authorList>
            <person name="Whitehead M."/>
        </authorList>
    </citation>
    <scope>NUCLEOTIDE SEQUENCE [LARGE SCALE GENOMIC DNA]</scope>
</reference>
<comment type="caution">
    <text evidence="3">The sequence shown here is derived from an EMBL/GenBank/DDBJ whole genome shotgun (WGS) entry which is preliminary data.</text>
</comment>
<evidence type="ECO:0000256" key="1">
    <source>
        <dbReference type="SAM" id="MobiDB-lite"/>
    </source>
</evidence>
<accession>A0AAV0XLG5</accession>
<feature type="domain" description="HAT C-terminal dimerisation" evidence="2">
    <location>
        <begin position="224"/>
        <end position="274"/>
    </location>
</feature>
<dbReference type="PANTHER" id="PTHR45749:SF21">
    <property type="entry name" value="DUF4371 DOMAIN-CONTAINING PROTEIN"/>
    <property type="match status" value="1"/>
</dbReference>
<protein>
    <recommendedName>
        <fullName evidence="2">HAT C-terminal dimerisation domain-containing protein</fullName>
    </recommendedName>
</protein>
<dbReference type="InterPro" id="IPR008906">
    <property type="entry name" value="HATC_C_dom"/>
</dbReference>
<sequence>MSGCKKYLSGAQKRKKKKEDLLMTSAVKCNKITGFFSLTNESDDKLVSNVIEIDHSISKENINNETNINCIVDGTVDGIVDGILDDTIDINNHYNIPEEVNAISIACMSYDNAKNVSSNLKDKINLHVDLKETVQTDHLNNTHCLSPAKQNQSNNGLENTNSTSVKDTTNIGTIHHADIDDNSFDELTVKDPYFWPNHKRHLTPAMFERTLPNGQICDKNLLLSFPNLYTAIKIYLTIPIANCSAERAFSKLARIKNKYRTSSSQENLNSFMVLCSESDVLEVINTDDIIKEFAAQKSRKKYF</sequence>
<name>A0AAV0XLG5_9HEMI</name>
<gene>
    <name evidence="3" type="ORF">MEUPH1_LOCUS22873</name>
</gene>
<organism evidence="3 4">
    <name type="scientific">Macrosiphum euphorbiae</name>
    <name type="common">potato aphid</name>
    <dbReference type="NCBI Taxonomy" id="13131"/>
    <lineage>
        <taxon>Eukaryota</taxon>
        <taxon>Metazoa</taxon>
        <taxon>Ecdysozoa</taxon>
        <taxon>Arthropoda</taxon>
        <taxon>Hexapoda</taxon>
        <taxon>Insecta</taxon>
        <taxon>Pterygota</taxon>
        <taxon>Neoptera</taxon>
        <taxon>Paraneoptera</taxon>
        <taxon>Hemiptera</taxon>
        <taxon>Sternorrhyncha</taxon>
        <taxon>Aphidomorpha</taxon>
        <taxon>Aphidoidea</taxon>
        <taxon>Aphididae</taxon>
        <taxon>Macrosiphini</taxon>
        <taxon>Macrosiphum</taxon>
    </lineage>
</organism>
<dbReference type="AlphaFoldDB" id="A0AAV0XLG5"/>
<dbReference type="EMBL" id="CARXXK010000005">
    <property type="protein sequence ID" value="CAI6368529.1"/>
    <property type="molecule type" value="Genomic_DNA"/>
</dbReference>